<accession>A0A9X2UVU4</accession>
<evidence type="ECO:0008006" key="5">
    <source>
        <dbReference type="Google" id="ProtNLM"/>
    </source>
</evidence>
<feature type="signal peptide" evidence="2">
    <location>
        <begin position="1"/>
        <end position="22"/>
    </location>
</feature>
<feature type="chain" id="PRO_5041195151" description="DUF5683 domain-containing protein" evidence="2">
    <location>
        <begin position="23"/>
        <end position="212"/>
    </location>
</feature>
<name>A0A9X2UVU4_9BACT</name>
<protein>
    <recommendedName>
        <fullName evidence="5">DUF5683 domain-containing protein</fullName>
    </recommendedName>
</protein>
<proteinExistence type="predicted"/>
<gene>
    <name evidence="3" type="ORF">GGP83_001580</name>
</gene>
<evidence type="ECO:0000256" key="2">
    <source>
        <dbReference type="SAM" id="SignalP"/>
    </source>
</evidence>
<dbReference type="EMBL" id="JANUBB010000005">
    <property type="protein sequence ID" value="MCS3951635.1"/>
    <property type="molecule type" value="Genomic_DNA"/>
</dbReference>
<feature type="region of interest" description="Disordered" evidence="1">
    <location>
        <begin position="35"/>
        <end position="79"/>
    </location>
</feature>
<comment type="caution">
    <text evidence="3">The sequence shown here is derived from an EMBL/GenBank/DDBJ whole genome shotgun (WGS) entry which is preliminary data.</text>
</comment>
<dbReference type="GeneID" id="83727007"/>
<evidence type="ECO:0000256" key="1">
    <source>
        <dbReference type="SAM" id="MobiDB-lite"/>
    </source>
</evidence>
<reference evidence="3" key="1">
    <citation type="submission" date="2022-08" db="EMBL/GenBank/DDBJ databases">
        <title>Genomic Encyclopedia of Type Strains, Phase V (KMG-V): Genome sequencing to study the core and pangenomes of soil and plant-associated prokaryotes.</title>
        <authorList>
            <person name="Whitman W."/>
        </authorList>
    </citation>
    <scope>NUCLEOTIDE SEQUENCE</scope>
    <source>
        <strain evidence="3">SP2017</strain>
    </source>
</reference>
<organism evidence="3 4">
    <name type="scientific">Salinibacter ruber</name>
    <dbReference type="NCBI Taxonomy" id="146919"/>
    <lineage>
        <taxon>Bacteria</taxon>
        <taxon>Pseudomonadati</taxon>
        <taxon>Rhodothermota</taxon>
        <taxon>Rhodothermia</taxon>
        <taxon>Rhodothermales</taxon>
        <taxon>Salinibacteraceae</taxon>
        <taxon>Salinibacter</taxon>
    </lineage>
</organism>
<dbReference type="Proteomes" id="UP001155010">
    <property type="component" value="Unassembled WGS sequence"/>
</dbReference>
<dbReference type="AlphaFoldDB" id="A0A9X2UVU4"/>
<evidence type="ECO:0000313" key="4">
    <source>
        <dbReference type="Proteomes" id="UP001155010"/>
    </source>
</evidence>
<keyword evidence="2" id="KW-0732">Signal</keyword>
<dbReference type="RefSeq" id="WP_011402943.1">
    <property type="nucleotide sequence ID" value="NZ_CALTRY010000027.1"/>
</dbReference>
<sequence>MRYAHSICLCLLLVAASLPGQAAQGQSVRARPIHSPLIHGQPTGPTNRDTASRPAAHPQPEPHRPAPPQKAAATSPKRPGRAVALSLGGTLLLAPAYGAGLFVGPAFGHFYAENHSQAWVGIGIRTGTALVAISAAESAQNQQGVSEAPNFDGLEWLLIGAAAVLGSGIYDTATAGTAAREYNRTHGLRARVTPTAGGPRGEQVGLSVTLQF</sequence>
<evidence type="ECO:0000313" key="3">
    <source>
        <dbReference type="EMBL" id="MCS3951635.1"/>
    </source>
</evidence>